<organism evidence="7 8">
    <name type="scientific">Microbacterium commune</name>
    <dbReference type="NCBI Taxonomy" id="2762219"/>
    <lineage>
        <taxon>Bacteria</taxon>
        <taxon>Bacillati</taxon>
        <taxon>Actinomycetota</taxon>
        <taxon>Actinomycetes</taxon>
        <taxon>Micrococcales</taxon>
        <taxon>Microbacteriaceae</taxon>
        <taxon>Microbacterium</taxon>
    </lineage>
</organism>
<sequence>MRSVLTRTAVLRLLLGWGSFGVLLAFAPVLRNRLPSPLLWLILAAIVAVIIVCAFGVVTEAEHLAHRLGDPYGTLVLTLSIAAIEVILISAVMLGPGEHQTIARDSVMAVSMIIMNLVVGVALIVGGLRHRGLRANRDGVSAYLAMLIVLLAVAFAFPAFLGESGSYAPAAAIAMVVLVVLLYAFFLQRQMGPQKTDFQEPGARLNAGAGPSHASVRTVLTAHRRELVARTLLLLALVLPIVLLSHDMARLLDVGLDHLGAPVALSGILIAMIVFLPETITTVRAALVGEMQRVSNLCHGALVSTAGLTIPAVLTIGLVTGERVLLAESPMNLLLLGLTLLLTMATFSARRVNPVHGAAHLLLFVVYGISVFV</sequence>
<evidence type="ECO:0000256" key="5">
    <source>
        <dbReference type="SAM" id="Phobius"/>
    </source>
</evidence>
<evidence type="ECO:0000259" key="6">
    <source>
        <dbReference type="Pfam" id="PF01699"/>
    </source>
</evidence>
<reference evidence="7 8" key="1">
    <citation type="submission" date="2020-08" db="EMBL/GenBank/DDBJ databases">
        <title>A Genomic Blueprint of the Chicken Gut Microbiome.</title>
        <authorList>
            <person name="Gilroy R."/>
            <person name="Ravi A."/>
            <person name="Getino M."/>
            <person name="Pursley I."/>
            <person name="Horton D.L."/>
            <person name="Alikhan N.-F."/>
            <person name="Baker D."/>
            <person name="Gharbi K."/>
            <person name="Hall N."/>
            <person name="Watson M."/>
            <person name="Adriaenssens E.M."/>
            <person name="Foster-Nyarko E."/>
            <person name="Jarju S."/>
            <person name="Secka A."/>
            <person name="Antonio M."/>
            <person name="Oren A."/>
            <person name="Chaudhuri R."/>
            <person name="La Ragione R.M."/>
            <person name="Hildebrand F."/>
            <person name="Pallen M.J."/>
        </authorList>
    </citation>
    <scope>NUCLEOTIDE SEQUENCE [LARGE SCALE GENOMIC DNA]</scope>
    <source>
        <strain evidence="7 8">Re1</strain>
    </source>
</reference>
<keyword evidence="4 5" id="KW-0472">Membrane</keyword>
<feature type="transmembrane region" description="Helical" evidence="5">
    <location>
        <begin position="258"/>
        <end position="276"/>
    </location>
</feature>
<feature type="transmembrane region" description="Helical" evidence="5">
    <location>
        <begin position="297"/>
        <end position="319"/>
    </location>
</feature>
<proteinExistence type="predicted"/>
<feature type="transmembrane region" description="Helical" evidence="5">
    <location>
        <begin position="355"/>
        <end position="372"/>
    </location>
</feature>
<comment type="subcellular location">
    <subcellularLocation>
        <location evidence="1">Membrane</location>
        <topology evidence="1">Multi-pass membrane protein</topology>
    </subcellularLocation>
</comment>
<keyword evidence="2 5" id="KW-0812">Transmembrane</keyword>
<feature type="transmembrane region" description="Helical" evidence="5">
    <location>
        <begin position="227"/>
        <end position="246"/>
    </location>
</feature>
<dbReference type="InterPro" id="IPR004837">
    <property type="entry name" value="NaCa_Exmemb"/>
</dbReference>
<dbReference type="PANTHER" id="PTHR37958">
    <property type="entry name" value="SODIUM-POTASSIUM/PROTON ANTIPORTER CHAA"/>
    <property type="match status" value="1"/>
</dbReference>
<protein>
    <submittedName>
        <fullName evidence="7">Calcium:proton antiporter</fullName>
    </submittedName>
</protein>
<evidence type="ECO:0000256" key="2">
    <source>
        <dbReference type="ARBA" id="ARBA00022692"/>
    </source>
</evidence>
<evidence type="ECO:0000256" key="4">
    <source>
        <dbReference type="ARBA" id="ARBA00023136"/>
    </source>
</evidence>
<keyword evidence="3 5" id="KW-1133">Transmembrane helix</keyword>
<feature type="transmembrane region" description="Helical" evidence="5">
    <location>
        <begin position="106"/>
        <end position="128"/>
    </location>
</feature>
<evidence type="ECO:0000313" key="7">
    <source>
        <dbReference type="EMBL" id="MBD8013012.1"/>
    </source>
</evidence>
<evidence type="ECO:0000256" key="1">
    <source>
        <dbReference type="ARBA" id="ARBA00004141"/>
    </source>
</evidence>
<comment type="caution">
    <text evidence="7">The sequence shown here is derived from an EMBL/GenBank/DDBJ whole genome shotgun (WGS) entry which is preliminary data.</text>
</comment>
<dbReference type="PANTHER" id="PTHR37958:SF1">
    <property type="entry name" value="SODIUM-POTASSIUM_PROTON ANTIPORTER CHAA"/>
    <property type="match status" value="1"/>
</dbReference>
<feature type="transmembrane region" description="Helical" evidence="5">
    <location>
        <begin position="140"/>
        <end position="161"/>
    </location>
</feature>
<feature type="transmembrane region" description="Helical" evidence="5">
    <location>
        <begin position="39"/>
        <end position="59"/>
    </location>
</feature>
<feature type="transmembrane region" description="Helical" evidence="5">
    <location>
        <begin position="71"/>
        <end position="94"/>
    </location>
</feature>
<name>A0ABR8W7P3_9MICO</name>
<evidence type="ECO:0000313" key="8">
    <source>
        <dbReference type="Proteomes" id="UP000611521"/>
    </source>
</evidence>
<dbReference type="InterPro" id="IPR052946">
    <property type="entry name" value="Alkaline_pH_Ca-Antiporter"/>
</dbReference>
<feature type="domain" description="Sodium/calcium exchanger membrane region" evidence="6">
    <location>
        <begin position="39"/>
        <end position="186"/>
    </location>
</feature>
<feature type="domain" description="Sodium/calcium exchanger membrane region" evidence="6">
    <location>
        <begin position="232"/>
        <end position="368"/>
    </location>
</feature>
<feature type="transmembrane region" description="Helical" evidence="5">
    <location>
        <begin position="331"/>
        <end position="348"/>
    </location>
</feature>
<dbReference type="EMBL" id="JACSPX010000003">
    <property type="protein sequence ID" value="MBD8013012.1"/>
    <property type="molecule type" value="Genomic_DNA"/>
</dbReference>
<dbReference type="Proteomes" id="UP000611521">
    <property type="component" value="Unassembled WGS sequence"/>
</dbReference>
<gene>
    <name evidence="7" type="ORF">H9633_11985</name>
</gene>
<evidence type="ECO:0000256" key="3">
    <source>
        <dbReference type="ARBA" id="ARBA00022989"/>
    </source>
</evidence>
<keyword evidence="8" id="KW-1185">Reference proteome</keyword>
<accession>A0ABR8W7P3</accession>
<feature type="transmembrane region" description="Helical" evidence="5">
    <location>
        <begin position="167"/>
        <end position="186"/>
    </location>
</feature>
<dbReference type="Pfam" id="PF01699">
    <property type="entry name" value="Na_Ca_ex"/>
    <property type="match status" value="2"/>
</dbReference>
<feature type="transmembrane region" description="Helical" evidence="5">
    <location>
        <begin position="9"/>
        <end position="27"/>
    </location>
</feature>